<name>A0A1B2HTK7_9PSEU</name>
<reference evidence="3 4" key="1">
    <citation type="submission" date="2016-07" db="EMBL/GenBank/DDBJ databases">
        <title>Complete genome sequence of the Lentzea guizhouensis DHS C013.</title>
        <authorList>
            <person name="Cao C."/>
        </authorList>
    </citation>
    <scope>NUCLEOTIDE SEQUENCE [LARGE SCALE GENOMIC DNA]</scope>
    <source>
        <strain evidence="3 4">DHS C013</strain>
    </source>
</reference>
<protein>
    <submittedName>
        <fullName evidence="3">MerR family transcriptional regulator</fullName>
    </submittedName>
</protein>
<dbReference type="KEGG" id="led:BBK82_38900"/>
<proteinExistence type="predicted"/>
<keyword evidence="4" id="KW-1185">Reference proteome</keyword>
<organism evidence="3 4">
    <name type="scientific">Lentzea guizhouensis</name>
    <dbReference type="NCBI Taxonomy" id="1586287"/>
    <lineage>
        <taxon>Bacteria</taxon>
        <taxon>Bacillati</taxon>
        <taxon>Actinomycetota</taxon>
        <taxon>Actinomycetes</taxon>
        <taxon>Pseudonocardiales</taxon>
        <taxon>Pseudonocardiaceae</taxon>
        <taxon>Lentzea</taxon>
    </lineage>
</organism>
<dbReference type="InterPro" id="IPR047057">
    <property type="entry name" value="MerR_fam"/>
</dbReference>
<dbReference type="GO" id="GO:0003677">
    <property type="term" value="F:DNA binding"/>
    <property type="evidence" value="ECO:0007669"/>
    <property type="project" value="UniProtKB-KW"/>
</dbReference>
<evidence type="ECO:0000313" key="4">
    <source>
        <dbReference type="Proteomes" id="UP000093053"/>
    </source>
</evidence>
<dbReference type="Proteomes" id="UP000093053">
    <property type="component" value="Chromosome"/>
</dbReference>
<dbReference type="PRINTS" id="PR00040">
    <property type="entry name" value="HTHMERR"/>
</dbReference>
<dbReference type="SUPFAM" id="SSF46955">
    <property type="entry name" value="Putative DNA-binding domain"/>
    <property type="match status" value="1"/>
</dbReference>
<dbReference type="GO" id="GO:0003700">
    <property type="term" value="F:DNA-binding transcription factor activity"/>
    <property type="evidence" value="ECO:0007669"/>
    <property type="project" value="InterPro"/>
</dbReference>
<sequence>MDEIPIGEVVRRSGVPASTLRYYEERGLITSVGRRGITRVFSASVLGQLALIAVCRNVGFSLDEITQMLARDVSNLDRAMLSGKADELDAMITRMTVMRDQLRHAAACPAPSHAECPTFQRMLREAGPGA</sequence>
<evidence type="ECO:0000259" key="2">
    <source>
        <dbReference type="PROSITE" id="PS50937"/>
    </source>
</evidence>
<dbReference type="CDD" id="cd04781">
    <property type="entry name" value="HTH_MerR-like_sg6"/>
    <property type="match status" value="1"/>
</dbReference>
<dbReference type="OrthoDB" id="9802039at2"/>
<evidence type="ECO:0000256" key="1">
    <source>
        <dbReference type="ARBA" id="ARBA00023125"/>
    </source>
</evidence>
<dbReference type="InterPro" id="IPR000551">
    <property type="entry name" value="MerR-type_HTH_dom"/>
</dbReference>
<dbReference type="InterPro" id="IPR009061">
    <property type="entry name" value="DNA-bd_dom_put_sf"/>
</dbReference>
<keyword evidence="1" id="KW-0238">DNA-binding</keyword>
<dbReference type="Gene3D" id="1.10.1660.10">
    <property type="match status" value="1"/>
</dbReference>
<gene>
    <name evidence="3" type="ORF">BBK82_38900</name>
</gene>
<dbReference type="PANTHER" id="PTHR30204:SF97">
    <property type="entry name" value="MERR FAMILY REGULATORY PROTEIN"/>
    <property type="match status" value="1"/>
</dbReference>
<dbReference type="Pfam" id="PF13411">
    <property type="entry name" value="MerR_1"/>
    <property type="match status" value="1"/>
</dbReference>
<accession>A0A1B2HTK7</accession>
<feature type="domain" description="HTH merR-type" evidence="2">
    <location>
        <begin position="3"/>
        <end position="71"/>
    </location>
</feature>
<dbReference type="EMBL" id="CP016793">
    <property type="protein sequence ID" value="ANZ41069.1"/>
    <property type="molecule type" value="Genomic_DNA"/>
</dbReference>
<dbReference type="STRING" id="1586287.BBK82_38900"/>
<evidence type="ECO:0000313" key="3">
    <source>
        <dbReference type="EMBL" id="ANZ41069.1"/>
    </source>
</evidence>
<dbReference type="PANTHER" id="PTHR30204">
    <property type="entry name" value="REDOX-CYCLING DRUG-SENSING TRANSCRIPTIONAL ACTIVATOR SOXR"/>
    <property type="match status" value="1"/>
</dbReference>
<dbReference type="SMART" id="SM00422">
    <property type="entry name" value="HTH_MERR"/>
    <property type="match status" value="1"/>
</dbReference>
<dbReference type="PROSITE" id="PS50937">
    <property type="entry name" value="HTH_MERR_2"/>
    <property type="match status" value="1"/>
</dbReference>
<dbReference type="AlphaFoldDB" id="A0A1B2HTK7"/>
<dbReference type="RefSeq" id="WP_065919406.1">
    <property type="nucleotide sequence ID" value="NZ_CP016793.1"/>
</dbReference>